<evidence type="ECO:0000313" key="2">
    <source>
        <dbReference type="Proteomes" id="UP000703661"/>
    </source>
</evidence>
<name>A0A9P6MV11_9FUNG</name>
<accession>A0A9P6MV11</accession>
<sequence>MTTSDNSDGRSALGSMSYFPEELLIRSLGQPGASQEYMIRTLETRTSLTQSAVEVLLEVLQGNGGPKEIAVRALGKQSTLPESVLQALIDALQHENLDNVDVRRRAVEVLEKQSTLPESAIQALIGALQHENLDVRWRAVDALGEQSTLPEFALQALIDALQHEYEDVRRRVHAEGLVFDGNNAPYHHGYGGMASSSKAHTFLHSFRISSSSKAEESVVMKIEPNVGLGFETPLSKRLADITDKFMFIDGSIRLFQDEIASYHCE</sequence>
<comment type="caution">
    <text evidence="1">The sequence shown here is derived from an EMBL/GenBank/DDBJ whole genome shotgun (WGS) entry which is preliminary data.</text>
</comment>
<evidence type="ECO:0000313" key="1">
    <source>
        <dbReference type="EMBL" id="KAG0014623.1"/>
    </source>
</evidence>
<evidence type="ECO:0008006" key="3">
    <source>
        <dbReference type="Google" id="ProtNLM"/>
    </source>
</evidence>
<dbReference type="EMBL" id="JAAAID010000708">
    <property type="protein sequence ID" value="KAG0014623.1"/>
    <property type="molecule type" value="Genomic_DNA"/>
</dbReference>
<dbReference type="Pfam" id="PF13646">
    <property type="entry name" value="HEAT_2"/>
    <property type="match status" value="1"/>
</dbReference>
<dbReference type="Gene3D" id="1.25.10.10">
    <property type="entry name" value="Leucine-rich Repeat Variant"/>
    <property type="match status" value="1"/>
</dbReference>
<dbReference type="AlphaFoldDB" id="A0A9P6MV11"/>
<dbReference type="InterPro" id="IPR016024">
    <property type="entry name" value="ARM-type_fold"/>
</dbReference>
<gene>
    <name evidence="1" type="ORF">BGZ80_010335</name>
</gene>
<organism evidence="1 2">
    <name type="scientific">Entomortierella chlamydospora</name>
    <dbReference type="NCBI Taxonomy" id="101097"/>
    <lineage>
        <taxon>Eukaryota</taxon>
        <taxon>Fungi</taxon>
        <taxon>Fungi incertae sedis</taxon>
        <taxon>Mucoromycota</taxon>
        <taxon>Mortierellomycotina</taxon>
        <taxon>Mortierellomycetes</taxon>
        <taxon>Mortierellales</taxon>
        <taxon>Mortierellaceae</taxon>
        <taxon>Entomortierella</taxon>
    </lineage>
</organism>
<keyword evidence="2" id="KW-1185">Reference proteome</keyword>
<protein>
    <recommendedName>
        <fullName evidence="3">HEAT repeat domain-containing protein</fullName>
    </recommendedName>
</protein>
<reference evidence="1" key="1">
    <citation type="journal article" date="2020" name="Fungal Divers.">
        <title>Resolving the Mortierellaceae phylogeny through synthesis of multi-gene phylogenetics and phylogenomics.</title>
        <authorList>
            <person name="Vandepol N."/>
            <person name="Liber J."/>
            <person name="Desiro A."/>
            <person name="Na H."/>
            <person name="Kennedy M."/>
            <person name="Barry K."/>
            <person name="Grigoriev I.V."/>
            <person name="Miller A.N."/>
            <person name="O'Donnell K."/>
            <person name="Stajich J.E."/>
            <person name="Bonito G."/>
        </authorList>
    </citation>
    <scope>NUCLEOTIDE SEQUENCE</scope>
    <source>
        <strain evidence="1">NRRL 2769</strain>
    </source>
</reference>
<dbReference type="SUPFAM" id="SSF48371">
    <property type="entry name" value="ARM repeat"/>
    <property type="match status" value="1"/>
</dbReference>
<proteinExistence type="predicted"/>
<dbReference type="Proteomes" id="UP000703661">
    <property type="component" value="Unassembled WGS sequence"/>
</dbReference>
<dbReference type="InterPro" id="IPR011989">
    <property type="entry name" value="ARM-like"/>
</dbReference>